<accession>A0AA88YBU1</accession>
<name>A0AA88YBU1_PINIB</name>
<feature type="compositionally biased region" description="Polar residues" evidence="1">
    <location>
        <begin position="617"/>
        <end position="648"/>
    </location>
</feature>
<evidence type="ECO:0000313" key="3">
    <source>
        <dbReference type="Proteomes" id="UP001186944"/>
    </source>
</evidence>
<dbReference type="InterPro" id="IPR011989">
    <property type="entry name" value="ARM-like"/>
</dbReference>
<dbReference type="AlphaFoldDB" id="A0AA88YBU1"/>
<evidence type="ECO:0000313" key="2">
    <source>
        <dbReference type="EMBL" id="KAK3101788.1"/>
    </source>
</evidence>
<feature type="region of interest" description="Disordered" evidence="1">
    <location>
        <begin position="443"/>
        <end position="486"/>
    </location>
</feature>
<feature type="compositionally biased region" description="Basic and acidic residues" evidence="1">
    <location>
        <begin position="140"/>
        <end position="149"/>
    </location>
</feature>
<dbReference type="Proteomes" id="UP001186944">
    <property type="component" value="Unassembled WGS sequence"/>
</dbReference>
<dbReference type="EMBL" id="VSWD01000005">
    <property type="protein sequence ID" value="KAK3101788.1"/>
    <property type="molecule type" value="Genomic_DNA"/>
</dbReference>
<sequence>MDEEDQYNLYTIRDVTENKNLSIHDGRGKVFLIGLGPDGSVSAVETREEATPSIYVTLVQLTICENGGMILFPINKDLCCTINDDVVTSEINLLSGVAFEIADRTLKIYQGKMPESSVRRKLPPTPGVVVKTTPPPKPRRSADVEKMMDEENDPKDMYTPPDIDINLLSSIRSPSQLANLAASFLTKQINQYTDSKLSTAITDQIFSFLQEIASYQRSILEAYITEISQSLEEMPEAERSQPLHRPAVRLLVELLRQVMDPLSHVVLCLQLLRTFSHFPQNLVVMVQCQTASAVLGCMTVYMDVVEIQQYGLDVLARIALYKPGLCEKIPLREAAVEMILRAMTHHHRNLHIIQPGCRTLTNLTSMLQEVLDSLLDTEYQASAKVEEEIEKYDGLVRHVFEQAIKVIQSSLQEFPNSLDVRTEGRRFLFNYSKMTQFMQKQKLRSLSQKHSSTEDDLQKSLTFPDRFITNETEEEPLGILRKPQEDTTVTDRRVHFADDSRTLDYLTSSDSDSSDSEPEITSSLENGPMLEVTETKILTEIVSNKEEDIENNEDEDFYCDMQLNDECDSQNDDINSQRLGGEENSKLQVKSELGESAIASKDSKPSGDTEVTIAEDGNNSPVTAGDSSPTHVENDRTQNNVISSNGDSNSDDLKNKDLLQPGDDEVLEDYEAMDSPASSNKEEVEREEVKQTKKLFERKKSYSVSDVKICTRIIRLKISHYVSSLVSQGNDSLALSSIDKPLCEILDGAGAPELLLHYVEVQYKAEKTLMDTDTAFLISVVDAIRYKYERYHLVLI</sequence>
<organism evidence="2 3">
    <name type="scientific">Pinctada imbricata</name>
    <name type="common">Atlantic pearl-oyster</name>
    <name type="synonym">Pinctada martensii</name>
    <dbReference type="NCBI Taxonomy" id="66713"/>
    <lineage>
        <taxon>Eukaryota</taxon>
        <taxon>Metazoa</taxon>
        <taxon>Spiralia</taxon>
        <taxon>Lophotrochozoa</taxon>
        <taxon>Mollusca</taxon>
        <taxon>Bivalvia</taxon>
        <taxon>Autobranchia</taxon>
        <taxon>Pteriomorphia</taxon>
        <taxon>Pterioida</taxon>
        <taxon>Pterioidea</taxon>
        <taxon>Pteriidae</taxon>
        <taxon>Pinctada</taxon>
    </lineage>
</organism>
<gene>
    <name evidence="2" type="ORF">FSP39_006334</name>
</gene>
<feature type="region of interest" description="Disordered" evidence="1">
    <location>
        <begin position="117"/>
        <end position="159"/>
    </location>
</feature>
<proteinExistence type="predicted"/>
<reference evidence="2" key="1">
    <citation type="submission" date="2019-08" db="EMBL/GenBank/DDBJ databases">
        <title>The improved chromosome-level genome for the pearl oyster Pinctada fucata martensii using PacBio sequencing and Hi-C.</title>
        <authorList>
            <person name="Zheng Z."/>
        </authorList>
    </citation>
    <scope>NUCLEOTIDE SEQUENCE</scope>
    <source>
        <strain evidence="2">ZZ-2019</strain>
        <tissue evidence="2">Adductor muscle</tissue>
    </source>
</reference>
<dbReference type="Gene3D" id="1.25.10.10">
    <property type="entry name" value="Leucine-rich Repeat Variant"/>
    <property type="match status" value="1"/>
</dbReference>
<keyword evidence="3" id="KW-1185">Reference proteome</keyword>
<comment type="caution">
    <text evidence="2">The sequence shown here is derived from an EMBL/GenBank/DDBJ whole genome shotgun (WGS) entry which is preliminary data.</text>
</comment>
<dbReference type="SUPFAM" id="SSF48371">
    <property type="entry name" value="ARM repeat"/>
    <property type="match status" value="1"/>
</dbReference>
<feature type="region of interest" description="Disordered" evidence="1">
    <location>
        <begin position="568"/>
        <end position="660"/>
    </location>
</feature>
<feature type="region of interest" description="Disordered" evidence="1">
    <location>
        <begin position="504"/>
        <end position="529"/>
    </location>
</feature>
<dbReference type="InterPro" id="IPR016024">
    <property type="entry name" value="ARM-type_fold"/>
</dbReference>
<protein>
    <submittedName>
        <fullName evidence="2">Uncharacterized protein</fullName>
    </submittedName>
</protein>
<evidence type="ECO:0000256" key="1">
    <source>
        <dbReference type="SAM" id="MobiDB-lite"/>
    </source>
</evidence>